<feature type="transmembrane region" description="Helical" evidence="1">
    <location>
        <begin position="12"/>
        <end position="34"/>
    </location>
</feature>
<keyword evidence="1" id="KW-1133">Transmembrane helix</keyword>
<evidence type="ECO:0000313" key="3">
    <source>
        <dbReference type="Proteomes" id="UP000617402"/>
    </source>
</evidence>
<gene>
    <name evidence="2" type="ORF">H1S01_04995</name>
</gene>
<sequence length="111" mass="12658">MSTTKTFQESHWSVVISRYILGVVIITVSLYSLFEPNCTVFGGIRLMDVNMALLCVFFVLSGIYAAQRKKSIDGFDGIHYELFTIFVGFVTLIASFLLFFRIDITIDDFFD</sequence>
<name>A0ABR7T1M8_HELCL</name>
<dbReference type="EMBL" id="JACVHF010000003">
    <property type="protein sequence ID" value="MBC9783865.1"/>
    <property type="molecule type" value="Genomic_DNA"/>
</dbReference>
<dbReference type="Proteomes" id="UP000617402">
    <property type="component" value="Unassembled WGS sequence"/>
</dbReference>
<reference evidence="2 3" key="1">
    <citation type="submission" date="2020-07" db="EMBL/GenBank/DDBJ databases">
        <title>Draft whole-genome sequence of Heliobacterium chlorum DSM 3682, type strain.</title>
        <authorList>
            <person name="Kyndt J.A."/>
            <person name="Meyer T.E."/>
            <person name="Imhoff J.F."/>
        </authorList>
    </citation>
    <scope>NUCLEOTIDE SEQUENCE [LARGE SCALE GENOMIC DNA]</scope>
    <source>
        <strain evidence="2 3">DSM 3682</strain>
    </source>
</reference>
<comment type="caution">
    <text evidence="2">The sequence shown here is derived from an EMBL/GenBank/DDBJ whole genome shotgun (WGS) entry which is preliminary data.</text>
</comment>
<keyword evidence="1" id="KW-0472">Membrane</keyword>
<keyword evidence="3" id="KW-1185">Reference proteome</keyword>
<protein>
    <submittedName>
        <fullName evidence="2">Uncharacterized protein</fullName>
    </submittedName>
</protein>
<accession>A0ABR7T1M8</accession>
<keyword evidence="1" id="KW-0812">Transmembrane</keyword>
<evidence type="ECO:0000256" key="1">
    <source>
        <dbReference type="SAM" id="Phobius"/>
    </source>
</evidence>
<feature type="transmembrane region" description="Helical" evidence="1">
    <location>
        <begin position="78"/>
        <end position="102"/>
    </location>
</feature>
<feature type="transmembrane region" description="Helical" evidence="1">
    <location>
        <begin position="46"/>
        <end position="66"/>
    </location>
</feature>
<dbReference type="RefSeq" id="WP_188039004.1">
    <property type="nucleotide sequence ID" value="NZ_JACVHF010000003.1"/>
</dbReference>
<evidence type="ECO:0000313" key="2">
    <source>
        <dbReference type="EMBL" id="MBC9783865.1"/>
    </source>
</evidence>
<organism evidence="2 3">
    <name type="scientific">Heliobacterium chlorum</name>
    <dbReference type="NCBI Taxonomy" id="2698"/>
    <lineage>
        <taxon>Bacteria</taxon>
        <taxon>Bacillati</taxon>
        <taxon>Bacillota</taxon>
        <taxon>Clostridia</taxon>
        <taxon>Eubacteriales</taxon>
        <taxon>Heliobacteriaceae</taxon>
        <taxon>Heliobacterium</taxon>
    </lineage>
</organism>
<proteinExistence type="predicted"/>